<dbReference type="HOGENOM" id="CLU_176022_4_2_10"/>
<dbReference type="OrthoDB" id="9804804at2"/>
<proteinExistence type="predicted"/>
<dbReference type="AlphaFoldDB" id="B3EII5"/>
<evidence type="ECO:0000313" key="3">
    <source>
        <dbReference type="EMBL" id="ACD91497.1"/>
    </source>
</evidence>
<evidence type="ECO:0000313" key="4">
    <source>
        <dbReference type="Proteomes" id="UP000008841"/>
    </source>
</evidence>
<dbReference type="KEGG" id="cli:Clim_2478"/>
<feature type="transmembrane region" description="Helical" evidence="1">
    <location>
        <begin position="12"/>
        <end position="30"/>
    </location>
</feature>
<organism evidence="3 4">
    <name type="scientific">Chlorobium limicola (strain DSM 245 / NBRC 103803 / 6330)</name>
    <dbReference type="NCBI Taxonomy" id="290315"/>
    <lineage>
        <taxon>Bacteria</taxon>
        <taxon>Pseudomonadati</taxon>
        <taxon>Chlorobiota</taxon>
        <taxon>Chlorobiia</taxon>
        <taxon>Chlorobiales</taxon>
        <taxon>Chlorobiaceae</taxon>
        <taxon>Chlorobium/Pelodictyon group</taxon>
        <taxon>Chlorobium</taxon>
    </lineage>
</organism>
<dbReference type="InterPro" id="IPR021309">
    <property type="entry name" value="YgaP-like_TM"/>
</dbReference>
<dbReference type="eggNOG" id="ENOG5033A4Z">
    <property type="taxonomic scope" value="Bacteria"/>
</dbReference>
<sequence length="61" mass="6591">MEKNMGQVDRALRAIIGIIVIVLGVVYQNWLGAIGLIPLLTASIGFCPLYKLLGIKTCSEC</sequence>
<dbReference type="EMBL" id="CP001097">
    <property type="protein sequence ID" value="ACD91497.1"/>
    <property type="molecule type" value="Genomic_DNA"/>
</dbReference>
<dbReference type="STRING" id="290315.Clim_2478"/>
<name>B3EII5_CHLL2</name>
<gene>
    <name evidence="3" type="ordered locus">Clim_2478</name>
</gene>
<feature type="domain" description="Inner membrane protein YgaP-like transmembrane" evidence="2">
    <location>
        <begin position="1"/>
        <end position="60"/>
    </location>
</feature>
<keyword evidence="1" id="KW-0472">Membrane</keyword>
<dbReference type="Proteomes" id="UP000008841">
    <property type="component" value="Chromosome"/>
</dbReference>
<keyword evidence="1" id="KW-1133">Transmembrane helix</keyword>
<feature type="transmembrane region" description="Helical" evidence="1">
    <location>
        <begin position="36"/>
        <end position="53"/>
    </location>
</feature>
<protein>
    <recommendedName>
        <fullName evidence="2">Inner membrane protein YgaP-like transmembrane domain-containing protein</fullName>
    </recommendedName>
</protein>
<keyword evidence="1" id="KW-0812">Transmembrane</keyword>
<dbReference type="Pfam" id="PF11127">
    <property type="entry name" value="YgaP-like_TM"/>
    <property type="match status" value="1"/>
</dbReference>
<evidence type="ECO:0000256" key="1">
    <source>
        <dbReference type="SAM" id="Phobius"/>
    </source>
</evidence>
<evidence type="ECO:0000259" key="2">
    <source>
        <dbReference type="Pfam" id="PF11127"/>
    </source>
</evidence>
<reference evidence="3 4" key="1">
    <citation type="submission" date="2008-05" db="EMBL/GenBank/DDBJ databases">
        <title>Complete sequence of Chlorobium limicola DSM 245.</title>
        <authorList>
            <consortium name="US DOE Joint Genome Institute"/>
            <person name="Lucas S."/>
            <person name="Copeland A."/>
            <person name="Lapidus A."/>
            <person name="Glavina del Rio T."/>
            <person name="Dalin E."/>
            <person name="Tice H."/>
            <person name="Bruce D."/>
            <person name="Goodwin L."/>
            <person name="Pitluck S."/>
            <person name="Schmutz J."/>
            <person name="Larimer F."/>
            <person name="Land M."/>
            <person name="Hauser L."/>
            <person name="Kyrpides N."/>
            <person name="Ovchinnikova G."/>
            <person name="Zhao F."/>
            <person name="Li T."/>
            <person name="Liu Z."/>
            <person name="Overmann J."/>
            <person name="Bryant D.A."/>
            <person name="Richardson P."/>
        </authorList>
    </citation>
    <scope>NUCLEOTIDE SEQUENCE [LARGE SCALE GENOMIC DNA]</scope>
    <source>
        <strain evidence="4">DSM 245 / NBRC 103803 / 6330</strain>
    </source>
</reference>
<accession>B3EII5</accession>